<dbReference type="PANTHER" id="PTHR46515:SF1">
    <property type="entry name" value="TATA ELEMENT MODULATORY FACTOR"/>
    <property type="match status" value="1"/>
</dbReference>
<protein>
    <submittedName>
        <fullName evidence="7">TATA element modulatory factor</fullName>
    </submittedName>
</protein>
<dbReference type="STRING" id="150374.A0A0M8MXK0"/>
<dbReference type="EMBL" id="LGSR01000013">
    <property type="protein sequence ID" value="KOS20778.1"/>
    <property type="molecule type" value="Genomic_DNA"/>
</dbReference>
<dbReference type="InterPro" id="IPR022092">
    <property type="entry name" value="TMF_DNA-bd"/>
</dbReference>
<name>A0A0M8MXK0_ESCWE</name>
<feature type="domain" description="TATA element modulatory factor 1 TATA binding" evidence="6">
    <location>
        <begin position="628"/>
        <end position="738"/>
    </location>
</feature>
<reference evidence="7 8" key="1">
    <citation type="submission" date="2015-07" db="EMBL/GenBank/DDBJ databases">
        <title>The genome of the fungus Escovopsis weberi, a specialized disease agent of ant agriculture.</title>
        <authorList>
            <person name="de Man T.J."/>
            <person name="Stajich J.E."/>
            <person name="Kubicek C.P."/>
            <person name="Chenthamara K."/>
            <person name="Atanasova L."/>
            <person name="Druzhinina I.S."/>
            <person name="Birnbaum S."/>
            <person name="Barribeau S.M."/>
            <person name="Teiling C."/>
            <person name="Suen G."/>
            <person name="Currie C."/>
            <person name="Gerardo N.M."/>
        </authorList>
    </citation>
    <scope>NUCLEOTIDE SEQUENCE [LARGE SCALE GENOMIC DNA]</scope>
</reference>
<feature type="coiled-coil region" evidence="4">
    <location>
        <begin position="638"/>
        <end position="686"/>
    </location>
</feature>
<dbReference type="GO" id="GO:0005794">
    <property type="term" value="C:Golgi apparatus"/>
    <property type="evidence" value="ECO:0007669"/>
    <property type="project" value="UniProtKB-SubCell"/>
</dbReference>
<feature type="coiled-coil region" evidence="4">
    <location>
        <begin position="425"/>
        <end position="477"/>
    </location>
</feature>
<feature type="compositionally biased region" description="Low complexity" evidence="5">
    <location>
        <begin position="36"/>
        <end position="50"/>
    </location>
</feature>
<feature type="compositionally biased region" description="Basic and acidic residues" evidence="5">
    <location>
        <begin position="373"/>
        <end position="389"/>
    </location>
</feature>
<dbReference type="InterPro" id="IPR052602">
    <property type="entry name" value="Growth_transcription_reg"/>
</dbReference>
<dbReference type="InterPro" id="IPR022091">
    <property type="entry name" value="TMF_TATA-bd"/>
</dbReference>
<accession>A0A0M8MXK0</accession>
<comment type="caution">
    <text evidence="7">The sequence shown here is derived from an EMBL/GenBank/DDBJ whole genome shotgun (WGS) entry which is preliminary data.</text>
</comment>
<dbReference type="Pfam" id="PF12329">
    <property type="entry name" value="TMF_DNA_bd"/>
    <property type="match status" value="1"/>
</dbReference>
<organism evidence="7 8">
    <name type="scientific">Escovopsis weberi</name>
    <dbReference type="NCBI Taxonomy" id="150374"/>
    <lineage>
        <taxon>Eukaryota</taxon>
        <taxon>Fungi</taxon>
        <taxon>Dikarya</taxon>
        <taxon>Ascomycota</taxon>
        <taxon>Pezizomycotina</taxon>
        <taxon>Sordariomycetes</taxon>
        <taxon>Hypocreomycetidae</taxon>
        <taxon>Hypocreales</taxon>
        <taxon>Hypocreaceae</taxon>
        <taxon>Escovopsis</taxon>
    </lineage>
</organism>
<keyword evidence="2" id="KW-0333">Golgi apparatus</keyword>
<evidence type="ECO:0000256" key="3">
    <source>
        <dbReference type="ARBA" id="ARBA00023054"/>
    </source>
</evidence>
<dbReference type="GO" id="GO:0005783">
    <property type="term" value="C:endoplasmic reticulum"/>
    <property type="evidence" value="ECO:0007669"/>
    <property type="project" value="TreeGrafter"/>
</dbReference>
<feature type="region of interest" description="Disordered" evidence="5">
    <location>
        <begin position="373"/>
        <end position="393"/>
    </location>
</feature>
<keyword evidence="8" id="KW-1185">Reference proteome</keyword>
<evidence type="ECO:0000256" key="1">
    <source>
        <dbReference type="ARBA" id="ARBA00004555"/>
    </source>
</evidence>
<evidence type="ECO:0000256" key="5">
    <source>
        <dbReference type="SAM" id="MobiDB-lite"/>
    </source>
</evidence>
<evidence type="ECO:0000256" key="4">
    <source>
        <dbReference type="SAM" id="Coils"/>
    </source>
</evidence>
<feature type="compositionally biased region" description="Low complexity" evidence="5">
    <location>
        <begin position="109"/>
        <end position="124"/>
    </location>
</feature>
<feature type="region of interest" description="Disordered" evidence="5">
    <location>
        <begin position="512"/>
        <end position="619"/>
    </location>
</feature>
<evidence type="ECO:0000256" key="2">
    <source>
        <dbReference type="ARBA" id="ARBA00023034"/>
    </source>
</evidence>
<evidence type="ECO:0000313" key="8">
    <source>
        <dbReference type="Proteomes" id="UP000053831"/>
    </source>
</evidence>
<comment type="subcellular location">
    <subcellularLocation>
        <location evidence="1">Golgi apparatus</location>
    </subcellularLocation>
</comment>
<feature type="compositionally biased region" description="Basic and acidic residues" evidence="5">
    <location>
        <begin position="60"/>
        <end position="70"/>
    </location>
</feature>
<sequence length="741" mass="80629">MAARWGSLLSQAVAGVESRLDNILAESDENGGAGPAGAAQAAAPAKPAAQSGETGQGDGEQGRDAEELERYCGTGELEEMKAHHQAEIQEYVERIDSLQSKLQYMSRNAADAAKKTASSAAAGSAERKLAEQDERISLLIEEGQKLASAEQQYRATIKRLRLQLAEKDKQMVNVEHDKAKATAEAQALRSRLSSDEEKEKRQQETLRVTAALQREVDGLKRDKLSKDEAMRRLEQETKLKVEQAAAAHADALKKAVSVEEEKQKELENKKAALAAELESTRERSRQDEIEWGEKLERAIERGRAVEGELRAELKTMEGKLEGMRAAAEEATSGSGGEAQVKLLRQIETLQSQYASARENWQGIEASLLAKAGGLEKERDEAQRRESEMRKRARDAVGQSAYGLMVLQASRCRTLEDELQDAQPALATAQKELDTCREQLAALRASSKASEAALEQLRAELEKEKRSTIQELSAEAERRQWAEGVAGSLGRNHSRPVSPMLSISRAMNSDMIGLPFTGRPSRRVATPGSVSDSPQMTEGGGGGGPAGGRRPPPLNQQPLRSATLSTISTTDSSSLHMPSSVSPFEPPAEVARLTSPPPSAATHRENNGADDPAPSSPRGLAQDMVSVCTVAAGPSVQLVERMSAAIRRLEGEKVTAREEMARVCAQRDEARGDIAALMRDLEEARAAAERGPDLQRQVDELDARYQTTLELLGEKSELVDELRADVEDVKAMYRELVERAVK</sequence>
<dbReference type="OrthoDB" id="74178at2759"/>
<feature type="region of interest" description="Disordered" evidence="5">
    <location>
        <begin position="108"/>
        <end position="128"/>
    </location>
</feature>
<feature type="compositionally biased region" description="Low complexity" evidence="5">
    <location>
        <begin position="555"/>
        <end position="581"/>
    </location>
</feature>
<dbReference type="PANTHER" id="PTHR46515">
    <property type="entry name" value="TATA ELEMENT MODULATORY FACTOR TMF1"/>
    <property type="match status" value="1"/>
</dbReference>
<dbReference type="AlphaFoldDB" id="A0A0M8MXK0"/>
<dbReference type="Proteomes" id="UP000053831">
    <property type="component" value="Unassembled WGS sequence"/>
</dbReference>
<feature type="compositionally biased region" description="Gly residues" evidence="5">
    <location>
        <begin position="537"/>
        <end position="546"/>
    </location>
</feature>
<dbReference type="Pfam" id="PF12325">
    <property type="entry name" value="TMF_TATA_bd"/>
    <property type="match status" value="1"/>
</dbReference>
<proteinExistence type="predicted"/>
<evidence type="ECO:0000259" key="6">
    <source>
        <dbReference type="Pfam" id="PF12325"/>
    </source>
</evidence>
<evidence type="ECO:0000313" key="7">
    <source>
        <dbReference type="EMBL" id="KOS20778.1"/>
    </source>
</evidence>
<gene>
    <name evidence="7" type="ORF">ESCO_004296</name>
</gene>
<keyword evidence="3 4" id="KW-0175">Coiled coil</keyword>
<feature type="region of interest" description="Disordered" evidence="5">
    <location>
        <begin position="25"/>
        <end position="77"/>
    </location>
</feature>